<dbReference type="AlphaFoldDB" id="A0A426ZGL0"/>
<feature type="region of interest" description="Disordered" evidence="1">
    <location>
        <begin position="194"/>
        <end position="248"/>
    </location>
</feature>
<name>A0A426ZGL0_ENSVE</name>
<proteinExistence type="predicted"/>
<evidence type="ECO:0000313" key="2">
    <source>
        <dbReference type="EMBL" id="RRT63074.1"/>
    </source>
</evidence>
<gene>
    <name evidence="2" type="ORF">B296_00042996</name>
</gene>
<sequence>MEYYYTHSYCPRQELRLLAGRSCAGVVDPTEGLFHGPDERDEVQRQLLVIQIPRVVGGRVAIGAPVASSDRCALLPLAEHKPAHRALPLALHPRHQAVVVEHVVAWRHQDLVVRHERLQAYGAVLAVFLLRVVGAGVGPPAEEAALPRPPRGVGRAVHLLPELAHGLLELLGCQALVFRLRRLAEVPLAPDPRRRIPDELRQPGVHPVIGGSTEDQDSYRRMRLRREADERTHEVKVSGHDNNHTWDKSLPCQAERSRPHSFLEQSPWVVQVFFLRRKKNKQAKV</sequence>
<evidence type="ECO:0000313" key="3">
    <source>
        <dbReference type="Proteomes" id="UP000287651"/>
    </source>
</evidence>
<accession>A0A426ZGL0</accession>
<evidence type="ECO:0000256" key="1">
    <source>
        <dbReference type="SAM" id="MobiDB-lite"/>
    </source>
</evidence>
<feature type="compositionally biased region" description="Basic and acidic residues" evidence="1">
    <location>
        <begin position="217"/>
        <end position="247"/>
    </location>
</feature>
<dbReference type="EMBL" id="AMZH03006732">
    <property type="protein sequence ID" value="RRT63074.1"/>
    <property type="molecule type" value="Genomic_DNA"/>
</dbReference>
<dbReference type="Proteomes" id="UP000287651">
    <property type="component" value="Unassembled WGS sequence"/>
</dbReference>
<organism evidence="2 3">
    <name type="scientific">Ensete ventricosum</name>
    <name type="common">Abyssinian banana</name>
    <name type="synonym">Musa ensete</name>
    <dbReference type="NCBI Taxonomy" id="4639"/>
    <lineage>
        <taxon>Eukaryota</taxon>
        <taxon>Viridiplantae</taxon>
        <taxon>Streptophyta</taxon>
        <taxon>Embryophyta</taxon>
        <taxon>Tracheophyta</taxon>
        <taxon>Spermatophyta</taxon>
        <taxon>Magnoliopsida</taxon>
        <taxon>Liliopsida</taxon>
        <taxon>Zingiberales</taxon>
        <taxon>Musaceae</taxon>
        <taxon>Ensete</taxon>
    </lineage>
</organism>
<protein>
    <submittedName>
        <fullName evidence="2">Uncharacterized protein</fullName>
    </submittedName>
</protein>
<comment type="caution">
    <text evidence="2">The sequence shown here is derived from an EMBL/GenBank/DDBJ whole genome shotgun (WGS) entry which is preliminary data.</text>
</comment>
<reference evidence="2 3" key="1">
    <citation type="journal article" date="2014" name="Agronomy (Basel)">
        <title>A Draft Genome Sequence for Ensete ventricosum, the Drought-Tolerant Tree Against Hunger.</title>
        <authorList>
            <person name="Harrison J."/>
            <person name="Moore K.A."/>
            <person name="Paszkiewicz K."/>
            <person name="Jones T."/>
            <person name="Grant M."/>
            <person name="Ambacheew D."/>
            <person name="Muzemil S."/>
            <person name="Studholme D.J."/>
        </authorList>
    </citation>
    <scope>NUCLEOTIDE SEQUENCE [LARGE SCALE GENOMIC DNA]</scope>
</reference>